<evidence type="ECO:0000313" key="3">
    <source>
        <dbReference type="Proteomes" id="UP000023152"/>
    </source>
</evidence>
<feature type="transmembrane region" description="Helical" evidence="1">
    <location>
        <begin position="32"/>
        <end position="55"/>
    </location>
</feature>
<feature type="non-terminal residue" evidence="2">
    <location>
        <position position="166"/>
    </location>
</feature>
<name>X6MIL0_RETFI</name>
<dbReference type="EMBL" id="ASPP01020700">
    <property type="protein sequence ID" value="ETO13282.1"/>
    <property type="molecule type" value="Genomic_DNA"/>
</dbReference>
<sequence>MINMEWHKLLNPTTIKNDFYIRHKKTLGNSRFIRNIIATIVTITFLLFTVPTLIAESKTGKSEDSPEEVNTSTQVWNLIVALINIGLFSIPEAILMIIMVKTPVFHDAFLVRKEMKLFTWIVLIDLSIYLIVAILHYAFRLNGDGKTEFEFILDLFLLNCICFGMY</sequence>
<organism evidence="2 3">
    <name type="scientific">Reticulomyxa filosa</name>
    <dbReference type="NCBI Taxonomy" id="46433"/>
    <lineage>
        <taxon>Eukaryota</taxon>
        <taxon>Sar</taxon>
        <taxon>Rhizaria</taxon>
        <taxon>Retaria</taxon>
        <taxon>Foraminifera</taxon>
        <taxon>Monothalamids</taxon>
        <taxon>Reticulomyxidae</taxon>
        <taxon>Reticulomyxa</taxon>
    </lineage>
</organism>
<feature type="transmembrane region" description="Helical" evidence="1">
    <location>
        <begin position="75"/>
        <end position="97"/>
    </location>
</feature>
<keyword evidence="1" id="KW-0812">Transmembrane</keyword>
<evidence type="ECO:0000313" key="2">
    <source>
        <dbReference type="EMBL" id="ETO13282.1"/>
    </source>
</evidence>
<evidence type="ECO:0000256" key="1">
    <source>
        <dbReference type="SAM" id="Phobius"/>
    </source>
</evidence>
<keyword evidence="1" id="KW-0472">Membrane</keyword>
<dbReference type="AlphaFoldDB" id="X6MIL0"/>
<protein>
    <submittedName>
        <fullName evidence="2">Uncharacterized protein</fullName>
    </submittedName>
</protein>
<proteinExistence type="predicted"/>
<gene>
    <name evidence="2" type="ORF">RFI_24091</name>
</gene>
<feature type="transmembrane region" description="Helical" evidence="1">
    <location>
        <begin position="117"/>
        <end position="139"/>
    </location>
</feature>
<keyword evidence="1" id="KW-1133">Transmembrane helix</keyword>
<keyword evidence="3" id="KW-1185">Reference proteome</keyword>
<accession>X6MIL0</accession>
<reference evidence="2 3" key="1">
    <citation type="journal article" date="2013" name="Curr. Biol.">
        <title>The Genome of the Foraminiferan Reticulomyxa filosa.</title>
        <authorList>
            <person name="Glockner G."/>
            <person name="Hulsmann N."/>
            <person name="Schleicher M."/>
            <person name="Noegel A.A."/>
            <person name="Eichinger L."/>
            <person name="Gallinger C."/>
            <person name="Pawlowski J."/>
            <person name="Sierra R."/>
            <person name="Euteneuer U."/>
            <person name="Pillet L."/>
            <person name="Moustafa A."/>
            <person name="Platzer M."/>
            <person name="Groth M."/>
            <person name="Szafranski K."/>
            <person name="Schliwa M."/>
        </authorList>
    </citation>
    <scope>NUCLEOTIDE SEQUENCE [LARGE SCALE GENOMIC DNA]</scope>
</reference>
<comment type="caution">
    <text evidence="2">The sequence shown here is derived from an EMBL/GenBank/DDBJ whole genome shotgun (WGS) entry which is preliminary data.</text>
</comment>
<dbReference type="Proteomes" id="UP000023152">
    <property type="component" value="Unassembled WGS sequence"/>
</dbReference>